<sequence>MLLRAYRGFQGFLPHRHQVALVKQSHNQIRHVFCSSPLVRQGSVPRIASSNSSLCLPKSTQYSRMLVTEAQHDGTPPISRSGPIKPVTFTKNMTFYTDEGRKRYEKHSSTLRLKDPLEKPLVLIFAWLQATNKHLAKYAELYLEQGFEVLTVHITPWQLVWPVHGSQKVARDVVKFLSNNDISEGIVLHGFSVGGYLWGECLVKLHAHPTGRRTLEKIVGQIWDSVADITEIPVGVPHAVLPRTPKLQTILRNYISYHLKLFHEEATQYYEHCTHLFHHEPAQCPALLLVSKTDPVGTETANRRLCGIWESIGLKTTLKCWDKSPHVGHFHKHREEYVQLLLTHLRSLNLPMYNRRAKL</sequence>
<protein>
    <recommendedName>
        <fullName evidence="3">AB hydrolase-1 domain-containing protein</fullName>
    </recommendedName>
</protein>
<dbReference type="VEuPathDB" id="VectorBase:AALB20_032785"/>
<evidence type="ECO:0008006" key="3">
    <source>
        <dbReference type="Google" id="ProtNLM"/>
    </source>
</evidence>
<dbReference type="InterPro" id="IPR029058">
    <property type="entry name" value="AB_hydrolase_fold"/>
</dbReference>
<dbReference type="Pfam" id="PF05705">
    <property type="entry name" value="DUF829"/>
    <property type="match status" value="1"/>
</dbReference>
<dbReference type="EnsemblMetazoa" id="AALB015562-RA">
    <property type="protein sequence ID" value="AALB015562-PA"/>
    <property type="gene ID" value="AALB015562"/>
</dbReference>
<dbReference type="SUPFAM" id="SSF53474">
    <property type="entry name" value="alpha/beta-Hydrolases"/>
    <property type="match status" value="1"/>
</dbReference>
<dbReference type="KEGG" id="aali:118463658"/>
<reference evidence="1 2" key="1">
    <citation type="journal article" date="2017" name="G3 (Bethesda)">
        <title>The Physical Genome Mapping of Anopheles albimanus Corrected Scaffold Misassemblies and Identified Interarm Rearrangements in Genus Anopheles.</title>
        <authorList>
            <person name="Artemov G.N."/>
            <person name="Peery A.N."/>
            <person name="Jiang X."/>
            <person name="Tu Z."/>
            <person name="Stegniy V.N."/>
            <person name="Sharakhova M.V."/>
            <person name="Sharakhov I.V."/>
        </authorList>
    </citation>
    <scope>NUCLEOTIDE SEQUENCE [LARGE SCALE GENOMIC DNA]</scope>
    <source>
        <strain evidence="1 2">ALBI9_A</strain>
    </source>
</reference>
<dbReference type="InterPro" id="IPR008547">
    <property type="entry name" value="DUF829_TMEM53"/>
</dbReference>
<dbReference type="GeneID" id="118463658"/>
<dbReference type="RefSeq" id="XP_035786302.1">
    <property type="nucleotide sequence ID" value="XM_035930409.1"/>
</dbReference>
<evidence type="ECO:0000313" key="2">
    <source>
        <dbReference type="Proteomes" id="UP000069272"/>
    </source>
</evidence>
<dbReference type="OrthoDB" id="77878at2759"/>
<evidence type="ECO:0000313" key="1">
    <source>
        <dbReference type="EnsemblMetazoa" id="AALB015562-PA"/>
    </source>
</evidence>
<keyword evidence="2" id="KW-1185">Reference proteome</keyword>
<dbReference type="AlphaFoldDB" id="A0A182FZY0"/>
<dbReference type="PANTHER" id="PTHR20908:SF1">
    <property type="entry name" value="LD15586P"/>
    <property type="match status" value="1"/>
</dbReference>
<accession>A0A182FZY0</accession>
<dbReference type="Gene3D" id="3.40.50.1820">
    <property type="entry name" value="alpha/beta hydrolase"/>
    <property type="match status" value="1"/>
</dbReference>
<reference evidence="1" key="2">
    <citation type="submission" date="2022-08" db="UniProtKB">
        <authorList>
            <consortium name="EnsemblMetazoa"/>
        </authorList>
    </citation>
    <scope>IDENTIFICATION</scope>
    <source>
        <strain evidence="1">STECLA/ALBI9_A</strain>
    </source>
</reference>
<dbReference type="Proteomes" id="UP000069272">
    <property type="component" value="Chromosome 3R"/>
</dbReference>
<organism evidence="1 2">
    <name type="scientific">Anopheles albimanus</name>
    <name type="common">New world malaria mosquito</name>
    <dbReference type="NCBI Taxonomy" id="7167"/>
    <lineage>
        <taxon>Eukaryota</taxon>
        <taxon>Metazoa</taxon>
        <taxon>Ecdysozoa</taxon>
        <taxon>Arthropoda</taxon>
        <taxon>Hexapoda</taxon>
        <taxon>Insecta</taxon>
        <taxon>Pterygota</taxon>
        <taxon>Neoptera</taxon>
        <taxon>Endopterygota</taxon>
        <taxon>Diptera</taxon>
        <taxon>Nematocera</taxon>
        <taxon>Culicoidea</taxon>
        <taxon>Culicidae</taxon>
        <taxon>Anophelinae</taxon>
        <taxon>Anopheles</taxon>
    </lineage>
</organism>
<dbReference type="PANTHER" id="PTHR20908">
    <property type="entry name" value="LD15586P"/>
    <property type="match status" value="1"/>
</dbReference>
<name>A0A182FZY0_ANOAL</name>
<dbReference type="VEuPathDB" id="VectorBase:AALB015562"/>
<dbReference type="GO" id="GO:0017171">
    <property type="term" value="F:serine hydrolase activity"/>
    <property type="evidence" value="ECO:0007669"/>
    <property type="project" value="TreeGrafter"/>
</dbReference>
<proteinExistence type="predicted"/>